<evidence type="ECO:0000313" key="1">
    <source>
        <dbReference type="EMBL" id="GJT39374.1"/>
    </source>
</evidence>
<keyword evidence="2" id="KW-1185">Reference proteome</keyword>
<dbReference type="EMBL" id="BQNB010015381">
    <property type="protein sequence ID" value="GJT39374.1"/>
    <property type="molecule type" value="Genomic_DNA"/>
</dbReference>
<name>A0ABQ5DQN2_9ASTR</name>
<reference evidence="1" key="1">
    <citation type="journal article" date="2022" name="Int. J. Mol. Sci.">
        <title>Draft Genome of Tanacetum Coccineum: Genomic Comparison of Closely Related Tanacetum-Family Plants.</title>
        <authorList>
            <person name="Yamashiro T."/>
            <person name="Shiraishi A."/>
            <person name="Nakayama K."/>
            <person name="Satake H."/>
        </authorList>
    </citation>
    <scope>NUCLEOTIDE SEQUENCE</scope>
</reference>
<feature type="non-terminal residue" evidence="1">
    <location>
        <position position="1"/>
    </location>
</feature>
<comment type="caution">
    <text evidence="1">The sequence shown here is derived from an EMBL/GenBank/DDBJ whole genome shotgun (WGS) entry which is preliminary data.</text>
</comment>
<reference evidence="1" key="2">
    <citation type="submission" date="2022-01" db="EMBL/GenBank/DDBJ databases">
        <authorList>
            <person name="Yamashiro T."/>
            <person name="Shiraishi A."/>
            <person name="Satake H."/>
            <person name="Nakayama K."/>
        </authorList>
    </citation>
    <scope>NUCLEOTIDE SEQUENCE</scope>
</reference>
<dbReference type="Proteomes" id="UP001151760">
    <property type="component" value="Unassembled WGS sequence"/>
</dbReference>
<accession>A0ABQ5DQN2</accession>
<dbReference type="Gene3D" id="3.30.420.40">
    <property type="match status" value="1"/>
</dbReference>
<organism evidence="1 2">
    <name type="scientific">Tanacetum coccineum</name>
    <dbReference type="NCBI Taxonomy" id="301880"/>
    <lineage>
        <taxon>Eukaryota</taxon>
        <taxon>Viridiplantae</taxon>
        <taxon>Streptophyta</taxon>
        <taxon>Embryophyta</taxon>
        <taxon>Tracheophyta</taxon>
        <taxon>Spermatophyta</taxon>
        <taxon>Magnoliopsida</taxon>
        <taxon>eudicotyledons</taxon>
        <taxon>Gunneridae</taxon>
        <taxon>Pentapetalae</taxon>
        <taxon>asterids</taxon>
        <taxon>campanulids</taxon>
        <taxon>Asterales</taxon>
        <taxon>Asteraceae</taxon>
        <taxon>Asteroideae</taxon>
        <taxon>Anthemideae</taxon>
        <taxon>Anthemidinae</taxon>
        <taxon>Tanacetum</taxon>
    </lineage>
</organism>
<sequence>ELKNLRPHLCATAERLNTQYDVIVCIYETTKKIVDAGVYASMFKDLQRRLQRDTKKTVDARVHASSMRHRSELKAQPVEVNVIIVLPPTPTPERLHHSKTSLGTNPGAYAKELMRTCEDIVLDTNNVSVTNPVELLCRGVKETSMSGSSNIWIANFNGQEPNKLLGWAYYTAKSVASAPELDITSEFQNVLGQGNDETRVEADATYAQRLQLQEASFSSSMLDSQTLTNPPSFFTKKIQQQTCCLCLEMHEYYS</sequence>
<proteinExistence type="predicted"/>
<gene>
    <name evidence="1" type="ORF">Tco_0939239</name>
</gene>
<evidence type="ECO:0000313" key="2">
    <source>
        <dbReference type="Proteomes" id="UP001151760"/>
    </source>
</evidence>
<protein>
    <submittedName>
        <fullName evidence="1">Probable protein phosphatase 2C 62</fullName>
    </submittedName>
</protein>